<gene>
    <name evidence="3" type="ORF">ENR59_11330</name>
</gene>
<name>A0A7C4EJE5_9BACT</name>
<dbReference type="GO" id="GO:0004020">
    <property type="term" value="F:adenylylsulfate kinase activity"/>
    <property type="evidence" value="ECO:0007669"/>
    <property type="project" value="UniProtKB-EC"/>
</dbReference>
<keyword evidence="3" id="KW-0418">Kinase</keyword>
<dbReference type="EC" id="2.7.1.25" evidence="3"/>
<protein>
    <submittedName>
        <fullName evidence="3">Adenylyl-sulfate kinase</fullName>
        <ecNumber evidence="3">2.7.1.25</ecNumber>
    </submittedName>
</protein>
<dbReference type="Gene3D" id="3.40.50.300">
    <property type="entry name" value="P-loop containing nucleotide triphosphate hydrolases"/>
    <property type="match status" value="1"/>
</dbReference>
<dbReference type="PANTHER" id="PTHR42700:SF1">
    <property type="entry name" value="SULFATE ADENYLYLTRANSFERASE"/>
    <property type="match status" value="1"/>
</dbReference>
<reference evidence="3" key="1">
    <citation type="journal article" date="2020" name="mSystems">
        <title>Genome- and Community-Level Interaction Insights into Carbon Utilization and Element Cycling Functions of Hydrothermarchaeota in Hydrothermal Sediment.</title>
        <authorList>
            <person name="Zhou Z."/>
            <person name="Liu Y."/>
            <person name="Xu W."/>
            <person name="Pan J."/>
            <person name="Luo Z.H."/>
            <person name="Li M."/>
        </authorList>
    </citation>
    <scope>NUCLEOTIDE SEQUENCE [LARGE SCALE GENOMIC DNA]</scope>
    <source>
        <strain evidence="3">SpSt-413</strain>
    </source>
</reference>
<evidence type="ECO:0000313" key="3">
    <source>
        <dbReference type="EMBL" id="HGG93524.1"/>
    </source>
</evidence>
<accession>A0A7C4EJE5</accession>
<dbReference type="InterPro" id="IPR050512">
    <property type="entry name" value="Sulf_AdTrans/APS_kinase"/>
</dbReference>
<proteinExistence type="predicted"/>
<dbReference type="PANTHER" id="PTHR42700">
    <property type="entry name" value="SULFATE ADENYLYLTRANSFERASE"/>
    <property type="match status" value="1"/>
</dbReference>
<organism evidence="3">
    <name type="scientific">Fundidesulfovibrio putealis</name>
    <dbReference type="NCBI Taxonomy" id="270496"/>
    <lineage>
        <taxon>Bacteria</taxon>
        <taxon>Pseudomonadati</taxon>
        <taxon>Thermodesulfobacteriota</taxon>
        <taxon>Desulfovibrionia</taxon>
        <taxon>Desulfovibrionales</taxon>
        <taxon>Desulfovibrionaceae</taxon>
        <taxon>Fundidesulfovibrio</taxon>
    </lineage>
</organism>
<sequence length="210" mass="22801">MRTAEARQVVEDPEDADGPVAERAGAALWFTGLPGSGKSTLARAVQTALKARGVEAVLLQMDARRTHYTPRPTYTARERQEAYRLFVLEAAELAGRGAIVLMDGSGPELAMRDQARQAIPRFAEVHLRCGVATAMAREAKRPDGLVMAGLYAKAIKRKTTGQQFPGLGQVIGVDVPFQVDPGAELVLDAESESVERMAGRVLERFSPWWG</sequence>
<dbReference type="GO" id="GO:0004781">
    <property type="term" value="F:sulfate adenylyltransferase (ATP) activity"/>
    <property type="evidence" value="ECO:0007669"/>
    <property type="project" value="TreeGrafter"/>
</dbReference>
<dbReference type="AlphaFoldDB" id="A0A7C4EJE5"/>
<dbReference type="GO" id="GO:0005737">
    <property type="term" value="C:cytoplasm"/>
    <property type="evidence" value="ECO:0007669"/>
    <property type="project" value="TreeGrafter"/>
</dbReference>
<feature type="domain" description="APS kinase" evidence="2">
    <location>
        <begin position="25"/>
        <end position="166"/>
    </location>
</feature>
<evidence type="ECO:0000256" key="1">
    <source>
        <dbReference type="ARBA" id="ARBA00022679"/>
    </source>
</evidence>
<dbReference type="SUPFAM" id="SSF52540">
    <property type="entry name" value="P-loop containing nucleoside triphosphate hydrolases"/>
    <property type="match status" value="1"/>
</dbReference>
<dbReference type="InterPro" id="IPR059117">
    <property type="entry name" value="APS_kinase_dom"/>
</dbReference>
<evidence type="ECO:0000259" key="2">
    <source>
        <dbReference type="Pfam" id="PF01583"/>
    </source>
</evidence>
<dbReference type="Pfam" id="PF01583">
    <property type="entry name" value="APS_kinase"/>
    <property type="match status" value="1"/>
</dbReference>
<comment type="caution">
    <text evidence="3">The sequence shown here is derived from an EMBL/GenBank/DDBJ whole genome shotgun (WGS) entry which is preliminary data.</text>
</comment>
<dbReference type="EMBL" id="DSRP01000785">
    <property type="protein sequence ID" value="HGG93524.1"/>
    <property type="molecule type" value="Genomic_DNA"/>
</dbReference>
<dbReference type="GO" id="GO:0010134">
    <property type="term" value="P:sulfate assimilation via adenylyl sulfate reduction"/>
    <property type="evidence" value="ECO:0007669"/>
    <property type="project" value="TreeGrafter"/>
</dbReference>
<keyword evidence="1 3" id="KW-0808">Transferase</keyword>
<dbReference type="InterPro" id="IPR027417">
    <property type="entry name" value="P-loop_NTPase"/>
</dbReference>
<dbReference type="GO" id="GO:0019379">
    <property type="term" value="P:sulfate assimilation, phosphoadenylyl sulfate reduction by phosphoadenylyl-sulfate reductase (thioredoxin)"/>
    <property type="evidence" value="ECO:0007669"/>
    <property type="project" value="TreeGrafter"/>
</dbReference>